<accession>A0A6J6X6A1</accession>
<dbReference type="PROSITE" id="PS51725">
    <property type="entry name" value="ABM"/>
    <property type="match status" value="1"/>
</dbReference>
<dbReference type="PANTHER" id="PTHR33336">
    <property type="entry name" value="QUINOL MONOOXYGENASE YGIN-RELATED"/>
    <property type="match status" value="1"/>
</dbReference>
<gene>
    <name evidence="2" type="ORF">UFOPK2992_00319</name>
</gene>
<dbReference type="EMBL" id="CAFAAI010000033">
    <property type="protein sequence ID" value="CAB4789567.1"/>
    <property type="molecule type" value="Genomic_DNA"/>
</dbReference>
<evidence type="ECO:0000259" key="1">
    <source>
        <dbReference type="PROSITE" id="PS51725"/>
    </source>
</evidence>
<dbReference type="PANTHER" id="PTHR33336:SF15">
    <property type="entry name" value="ABM DOMAIN-CONTAINING PROTEIN"/>
    <property type="match status" value="1"/>
</dbReference>
<feature type="domain" description="ABM" evidence="1">
    <location>
        <begin position="2"/>
        <end position="93"/>
    </location>
</feature>
<name>A0A6J6X6A1_9ZZZZ</name>
<protein>
    <submittedName>
        <fullName evidence="2">Unannotated protein</fullName>
    </submittedName>
</protein>
<dbReference type="Gene3D" id="3.30.70.100">
    <property type="match status" value="1"/>
</dbReference>
<dbReference type="InterPro" id="IPR011008">
    <property type="entry name" value="Dimeric_a/b-barrel"/>
</dbReference>
<dbReference type="InterPro" id="IPR050744">
    <property type="entry name" value="AI-2_Isomerase_LsrG"/>
</dbReference>
<proteinExistence type="predicted"/>
<dbReference type="Pfam" id="PF03992">
    <property type="entry name" value="ABM"/>
    <property type="match status" value="1"/>
</dbReference>
<dbReference type="InterPro" id="IPR007138">
    <property type="entry name" value="ABM_dom"/>
</dbReference>
<reference evidence="2" key="1">
    <citation type="submission" date="2020-05" db="EMBL/GenBank/DDBJ databases">
        <authorList>
            <person name="Chiriac C."/>
            <person name="Salcher M."/>
            <person name="Ghai R."/>
            <person name="Kavagutti S V."/>
        </authorList>
    </citation>
    <scope>NUCLEOTIDE SEQUENCE</scope>
</reference>
<sequence length="100" mass="11050">MILIAGSFPVDGTKREAIIEATSAVRVATLAEDGCFEYRFSFACDDDNTVLIFEEWRDQEALTAHFSTPHLAAFQGQMVQFLVGAPSIDRYEASSKGTLR</sequence>
<organism evidence="2">
    <name type="scientific">freshwater metagenome</name>
    <dbReference type="NCBI Taxonomy" id="449393"/>
    <lineage>
        <taxon>unclassified sequences</taxon>
        <taxon>metagenomes</taxon>
        <taxon>ecological metagenomes</taxon>
    </lineage>
</organism>
<evidence type="ECO:0000313" key="2">
    <source>
        <dbReference type="EMBL" id="CAB4789567.1"/>
    </source>
</evidence>
<dbReference type="SUPFAM" id="SSF54909">
    <property type="entry name" value="Dimeric alpha+beta barrel"/>
    <property type="match status" value="1"/>
</dbReference>
<dbReference type="AlphaFoldDB" id="A0A6J6X6A1"/>
<dbReference type="GO" id="GO:0003824">
    <property type="term" value="F:catalytic activity"/>
    <property type="evidence" value="ECO:0007669"/>
    <property type="project" value="TreeGrafter"/>
</dbReference>